<evidence type="ECO:0000256" key="2">
    <source>
        <dbReference type="ARBA" id="ARBA00022692"/>
    </source>
</evidence>
<dbReference type="GO" id="GO:0043190">
    <property type="term" value="C:ATP-binding cassette (ABC) transporter complex"/>
    <property type="evidence" value="ECO:0007669"/>
    <property type="project" value="InterPro"/>
</dbReference>
<dbReference type="InterPro" id="IPR051784">
    <property type="entry name" value="Nod_factor_ABC_transporter"/>
</dbReference>
<reference evidence="7" key="2">
    <citation type="submission" date="2021-04" db="EMBL/GenBank/DDBJ databases">
        <authorList>
            <person name="Gilroy R."/>
        </authorList>
    </citation>
    <scope>NUCLEOTIDE SEQUENCE</scope>
    <source>
        <strain evidence="7">1345</strain>
    </source>
</reference>
<comment type="subcellular location">
    <subcellularLocation>
        <location evidence="1">Membrane</location>
        <topology evidence="1">Multi-pass membrane protein</topology>
    </subcellularLocation>
</comment>
<dbReference type="InterPro" id="IPR013525">
    <property type="entry name" value="ABC2_TM"/>
</dbReference>
<evidence type="ECO:0000256" key="5">
    <source>
        <dbReference type="SAM" id="Phobius"/>
    </source>
</evidence>
<keyword evidence="2 5" id="KW-0812">Transmembrane</keyword>
<feature type="transmembrane region" description="Helical" evidence="5">
    <location>
        <begin position="190"/>
        <end position="211"/>
    </location>
</feature>
<proteinExistence type="predicted"/>
<dbReference type="GO" id="GO:0140359">
    <property type="term" value="F:ABC-type transporter activity"/>
    <property type="evidence" value="ECO:0007669"/>
    <property type="project" value="InterPro"/>
</dbReference>
<dbReference type="Proteomes" id="UP000886750">
    <property type="component" value="Unassembled WGS sequence"/>
</dbReference>
<keyword evidence="3 5" id="KW-1133">Transmembrane helix</keyword>
<feature type="transmembrane region" description="Helical" evidence="5">
    <location>
        <begin position="73"/>
        <end position="96"/>
    </location>
</feature>
<dbReference type="PANTHER" id="PTHR43229">
    <property type="entry name" value="NODULATION PROTEIN J"/>
    <property type="match status" value="1"/>
</dbReference>
<evidence type="ECO:0000313" key="8">
    <source>
        <dbReference type="Proteomes" id="UP000886750"/>
    </source>
</evidence>
<evidence type="ECO:0000313" key="7">
    <source>
        <dbReference type="EMBL" id="HIY96121.1"/>
    </source>
</evidence>
<dbReference type="PIRSF" id="PIRSF006648">
    <property type="entry name" value="DrrB"/>
    <property type="match status" value="1"/>
</dbReference>
<protein>
    <submittedName>
        <fullName evidence="7">ABC transporter permease</fullName>
    </submittedName>
</protein>
<comment type="caution">
    <text evidence="7">The sequence shown here is derived from an EMBL/GenBank/DDBJ whole genome shotgun (WGS) entry which is preliminary data.</text>
</comment>
<reference evidence="7" key="1">
    <citation type="journal article" date="2021" name="PeerJ">
        <title>Extensive microbial diversity within the chicken gut microbiome revealed by metagenomics and culture.</title>
        <authorList>
            <person name="Gilroy R."/>
            <person name="Ravi A."/>
            <person name="Getino M."/>
            <person name="Pursley I."/>
            <person name="Horton D.L."/>
            <person name="Alikhan N.F."/>
            <person name="Baker D."/>
            <person name="Gharbi K."/>
            <person name="Hall N."/>
            <person name="Watson M."/>
            <person name="Adriaenssens E.M."/>
            <person name="Foster-Nyarko E."/>
            <person name="Jarju S."/>
            <person name="Secka A."/>
            <person name="Antonio M."/>
            <person name="Oren A."/>
            <person name="Chaudhuri R.R."/>
            <person name="La Ragione R."/>
            <person name="Hildebrand F."/>
            <person name="Pallen M.J."/>
        </authorList>
    </citation>
    <scope>NUCLEOTIDE SEQUENCE</scope>
    <source>
        <strain evidence="7">1345</strain>
    </source>
</reference>
<dbReference type="AlphaFoldDB" id="A0A9D2CS05"/>
<feature type="transmembrane region" description="Helical" evidence="5">
    <location>
        <begin position="270"/>
        <end position="296"/>
    </location>
</feature>
<evidence type="ECO:0000256" key="4">
    <source>
        <dbReference type="ARBA" id="ARBA00023136"/>
    </source>
</evidence>
<accession>A0A9D2CS05</accession>
<keyword evidence="4 5" id="KW-0472">Membrane</keyword>
<sequence length="302" mass="31888">MNAYALWMLTRRNLKIFLKDKANVFFSLLAPLIVLALYALFLGRVQADGLLAALQEMGVAGGESEVRAFCDSWMLAGSVSCACITVPLCACGVMVTDRSRGISADLRVAPLQSWVSSAAYFLAVVAAGLAIGAVVLAVCFIWLAAAGAWALTVADVFGCIGALVLSVLCSSALLVFVVGFIRSQGAFTGLNIIFGTVVGFLIGAYMPITYFPKGVQYFTLFIPGSYTAGLFRNFMMGGALERIADTLSPAFADSLRSEFSLTFDFFGAQVGVPAMACVLAVCTAVFAACLAAAAYLRRRGQK</sequence>
<dbReference type="Pfam" id="PF01061">
    <property type="entry name" value="ABC2_membrane"/>
    <property type="match status" value="1"/>
</dbReference>
<evidence type="ECO:0000256" key="1">
    <source>
        <dbReference type="ARBA" id="ARBA00004141"/>
    </source>
</evidence>
<dbReference type="InterPro" id="IPR000412">
    <property type="entry name" value="ABC_2_transport"/>
</dbReference>
<organism evidence="7 8">
    <name type="scientific">Candidatus Borkfalkia excrementigallinarum</name>
    <dbReference type="NCBI Taxonomy" id="2838506"/>
    <lineage>
        <taxon>Bacteria</taxon>
        <taxon>Bacillati</taxon>
        <taxon>Bacillota</taxon>
        <taxon>Clostridia</taxon>
        <taxon>Christensenellales</taxon>
        <taxon>Christensenellaceae</taxon>
        <taxon>Candidatus Borkfalkia</taxon>
    </lineage>
</organism>
<gene>
    <name evidence="7" type="ORF">H9729_00355</name>
</gene>
<evidence type="ECO:0000256" key="3">
    <source>
        <dbReference type="ARBA" id="ARBA00022989"/>
    </source>
</evidence>
<dbReference type="PANTHER" id="PTHR43229:SF2">
    <property type="entry name" value="NODULATION PROTEIN J"/>
    <property type="match status" value="1"/>
</dbReference>
<feature type="transmembrane region" description="Helical" evidence="5">
    <location>
        <begin position="117"/>
        <end position="143"/>
    </location>
</feature>
<name>A0A9D2CS05_9FIRM</name>
<feature type="transmembrane region" description="Helical" evidence="5">
    <location>
        <begin position="149"/>
        <end position="178"/>
    </location>
</feature>
<dbReference type="EMBL" id="DXCQ01000003">
    <property type="protein sequence ID" value="HIY96121.1"/>
    <property type="molecule type" value="Genomic_DNA"/>
</dbReference>
<evidence type="ECO:0000259" key="6">
    <source>
        <dbReference type="Pfam" id="PF01061"/>
    </source>
</evidence>
<feature type="domain" description="ABC-2 type transporter transmembrane" evidence="6">
    <location>
        <begin position="5"/>
        <end position="234"/>
    </location>
</feature>